<evidence type="ECO:0000256" key="1">
    <source>
        <dbReference type="SAM" id="MobiDB-lite"/>
    </source>
</evidence>
<protein>
    <submittedName>
        <fullName evidence="4">Contig63, whole genome shotgun sequence</fullName>
    </submittedName>
</protein>
<evidence type="ECO:0000256" key="2">
    <source>
        <dbReference type="SAM" id="Phobius"/>
    </source>
</evidence>
<sequence>MSPDDSDCKDSFEEGQKYTKRKISFHTQLYTIGFLLLFLFTGIQANAQFTITENFKGSSAAGITIGGDAVLTSGGTDPAGQGWLRLTPAALTKAGFAYINQSFPSTLGVLADFEYKTWRADNPTFGGADGIGVFLFDASVSPFKLGPNGGSLGYTANAAGNGLSGGYIGVGLDEFGNFSSGQGGPGQRPNAVVLRGPTTALLATSNTYRDGANVGAIGYGTLTSTRPTDAQFYRRVQVEITPTGVLNTYSVIVRWTTTPNGTFTQLFQYTLTTAVAVPANLKIGFASSTGGGYNNHEIRNLIVTTPGGVRVMKSVDKTTANVGDVLTYTIDAVNQTPATLTGLNFTDALSQFPPGFQITSVTFNNNGNVLNTATGYSTTNLSNIPVSLGPNATGTFTIVGKINSYPTGGTITNTANFNVGTSGITDPDLTNNTSTVTTTVLQNDLSITKAVDNATPRVNTNVAFTLSVKNNGTIPATGVSVTDQLPSGYSFISSNGTYNSTTGVWTIGNLAAGATTTLTINAKVLGTGSYANTATVTATEYDPTPANNTATNTPVPIAPYDLAMVKTASPTTAVAGQTLVYILKLTNNGPSPILATDIINVTDNLPAGFTASSYTAQNGTYNSSNGNWTGLTLANGASSTIAISGTVSPTATTALSNTATVTTPAGITDPVPGNNTSTITTPMSRVLDLGVTKFSNPTTVVAGQPLTYTITLTNNGPSSLVAADITNVAENLPAGFTATTYTPANGTYTSNNGNWTGLTLASGQSTTLTIAGTTSPSASGTLSNSVTVTTPTGTTDPTPVNNTATTLTGVARQIDFSITKTASPKPAVAGQALTYTLTLKNNGVSSLLASDIVNVTDNLPAGFTATSYTPAAGTYTSSNGNWTGLTLANGQTTTLVIAGTVSANTPAGNLTNTATVNPPTGVTDPTPGNNTGTDVTAVTRVIDLGIAKSATPNPAVTGNTLTYTITLTNNGPSTLAAADVIQVIDNLPAGFTATSYTPASGTYTSSNGNWTGLTLASGQTTTLAITGTVAANATGSLSNTVTVTVPAGITDPTPGNNTATITTPISRVIDLTVAKTAAPKPAIAGQPLTYTITLSNTGPGTLLASDIVTITDNLPAGFTANTFTPAAGSYNSSNGNWTGLTLTNGQSTTLTITGTVAATASGSLTNTVTVTPPTGVTDPTPTTATDVTPINRVIDFGVNKTASPATGIPGETLTYTITLTNNGPSTLAAADILQVTDNLPAGFTATTYAASAGTYTSNNGNWTGLTLASGQSATLTITGKIATTATGSLSNTATVTPPTGVTDPTPGNNTSTITTNLTPKPVLSITKLGAAGLTAGNTATYTLNISNTGSSNAVGATISDIIPATLSNVSWTSTVAGAATITTGGTGTGNNVSLTANIPAGAANTISITITGTVDPGATGTISNTATVTPAEPTGTGSNSTVNANVTSTSGVVITKTGPSTATAGNQVTYQLEISNNG</sequence>
<evidence type="ECO:0000313" key="4">
    <source>
        <dbReference type="EMBL" id="KIO76423.1"/>
    </source>
</evidence>
<reference evidence="4 5" key="1">
    <citation type="submission" date="2015-01" db="EMBL/GenBank/DDBJ databases">
        <title>Draft genome sequence of Pedobacter sp. NL19 isolated from sludge of an effluent treatment pond in an abandoned uranium mine.</title>
        <authorList>
            <person name="Santos T."/>
            <person name="Caetano T."/>
            <person name="Covas C."/>
            <person name="Cruz A."/>
            <person name="Mendo S."/>
        </authorList>
    </citation>
    <scope>NUCLEOTIDE SEQUENCE [LARGE SCALE GENOMIC DNA]</scope>
    <source>
        <strain evidence="4 5">NL19</strain>
    </source>
</reference>
<proteinExistence type="predicted"/>
<dbReference type="SUPFAM" id="SSF49899">
    <property type="entry name" value="Concanavalin A-like lectins/glucanases"/>
    <property type="match status" value="1"/>
</dbReference>
<gene>
    <name evidence="4" type="ORF">TH53_15065</name>
</gene>
<feature type="domain" description="DUF11" evidence="3">
    <location>
        <begin position="688"/>
        <end position="806"/>
    </location>
</feature>
<feature type="domain" description="DUF11" evidence="3">
    <location>
        <begin position="1324"/>
        <end position="1442"/>
    </location>
</feature>
<dbReference type="InterPro" id="IPR013783">
    <property type="entry name" value="Ig-like_fold"/>
</dbReference>
<organism evidence="4 5">
    <name type="scientific">Pedobacter lusitanus</name>
    <dbReference type="NCBI Taxonomy" id="1503925"/>
    <lineage>
        <taxon>Bacteria</taxon>
        <taxon>Pseudomonadati</taxon>
        <taxon>Bacteroidota</taxon>
        <taxon>Sphingobacteriia</taxon>
        <taxon>Sphingobacteriales</taxon>
        <taxon>Sphingobacteriaceae</taxon>
        <taxon>Pedobacter</taxon>
    </lineage>
</organism>
<dbReference type="NCBIfam" id="TIGR01451">
    <property type="entry name" value="B_ant_repeat"/>
    <property type="match status" value="9"/>
</dbReference>
<dbReference type="Pfam" id="PF01345">
    <property type="entry name" value="DUF11"/>
    <property type="match status" value="9"/>
</dbReference>
<feature type="region of interest" description="Disordered" evidence="1">
    <location>
        <begin position="909"/>
        <end position="932"/>
    </location>
</feature>
<feature type="transmembrane region" description="Helical" evidence="2">
    <location>
        <begin position="29"/>
        <end position="47"/>
    </location>
</feature>
<dbReference type="PANTHER" id="PTHR34819:SF3">
    <property type="entry name" value="CELL SURFACE PROTEIN"/>
    <property type="match status" value="1"/>
</dbReference>
<evidence type="ECO:0000259" key="3">
    <source>
        <dbReference type="Pfam" id="PF01345"/>
    </source>
</evidence>
<dbReference type="Proteomes" id="UP000032049">
    <property type="component" value="Unassembled WGS sequence"/>
</dbReference>
<name>A0A0D0F4C0_9SPHI</name>
<keyword evidence="2" id="KW-0812">Transmembrane</keyword>
<keyword evidence="2" id="KW-1133">Transmembrane helix</keyword>
<dbReference type="Gene3D" id="2.60.40.10">
    <property type="entry name" value="Immunoglobulins"/>
    <property type="match status" value="6"/>
</dbReference>
<dbReference type="EMBL" id="JXRA01000063">
    <property type="protein sequence ID" value="KIO76423.1"/>
    <property type="molecule type" value="Genomic_DNA"/>
</dbReference>
<feature type="domain" description="DUF11" evidence="3">
    <location>
        <begin position="1195"/>
        <end position="1314"/>
    </location>
</feature>
<feature type="domain" description="DUF11" evidence="3">
    <location>
        <begin position="943"/>
        <end position="1062"/>
    </location>
</feature>
<dbReference type="InterPro" id="IPR001434">
    <property type="entry name" value="OmcB-like_DUF11"/>
</dbReference>
<dbReference type="PANTHER" id="PTHR34819">
    <property type="entry name" value="LARGE CYSTEINE-RICH PERIPLASMIC PROTEIN OMCB"/>
    <property type="match status" value="1"/>
</dbReference>
<feature type="domain" description="DUF11" evidence="3">
    <location>
        <begin position="561"/>
        <end position="680"/>
    </location>
</feature>
<dbReference type="Gene3D" id="2.60.40.740">
    <property type="match status" value="1"/>
</dbReference>
<comment type="caution">
    <text evidence="4">The sequence shown here is derived from an EMBL/GenBank/DDBJ whole genome shotgun (WGS) entry which is preliminary data.</text>
</comment>
<dbReference type="InterPro" id="IPR051172">
    <property type="entry name" value="Chlamydia_OmcB"/>
</dbReference>
<feature type="domain" description="DUF11" evidence="3">
    <location>
        <begin position="1070"/>
        <end position="1182"/>
    </location>
</feature>
<keyword evidence="2" id="KW-0472">Membrane</keyword>
<dbReference type="InterPro" id="IPR013320">
    <property type="entry name" value="ConA-like_dom_sf"/>
</dbReference>
<dbReference type="GO" id="GO:0004553">
    <property type="term" value="F:hydrolase activity, hydrolyzing O-glycosyl compounds"/>
    <property type="evidence" value="ECO:0007669"/>
    <property type="project" value="UniProtKB-ARBA"/>
</dbReference>
<feature type="non-terminal residue" evidence="4">
    <location>
        <position position="1478"/>
    </location>
</feature>
<evidence type="ECO:0000313" key="5">
    <source>
        <dbReference type="Proteomes" id="UP000032049"/>
    </source>
</evidence>
<feature type="compositionally biased region" description="Polar residues" evidence="1">
    <location>
        <begin position="909"/>
        <end position="920"/>
    </location>
</feature>
<feature type="domain" description="DUF11" evidence="3">
    <location>
        <begin position="444"/>
        <end position="553"/>
    </location>
</feature>
<feature type="domain" description="DUF11" evidence="3">
    <location>
        <begin position="310"/>
        <end position="437"/>
    </location>
</feature>
<dbReference type="InterPro" id="IPR047589">
    <property type="entry name" value="DUF11_rpt"/>
</dbReference>
<keyword evidence="5" id="KW-1185">Reference proteome</keyword>
<dbReference type="STRING" id="1503925.TH53_15065"/>
<feature type="domain" description="DUF11" evidence="3">
    <location>
        <begin position="815"/>
        <end position="933"/>
    </location>
</feature>
<dbReference type="GO" id="GO:0005975">
    <property type="term" value="P:carbohydrate metabolic process"/>
    <property type="evidence" value="ECO:0007669"/>
    <property type="project" value="UniProtKB-ARBA"/>
</dbReference>
<accession>A0A0D0F4C0</accession>